<protein>
    <submittedName>
        <fullName evidence="1">Uncharacterized protein</fullName>
    </submittedName>
</protein>
<accession>A0AA36LLX4</accession>
<evidence type="ECO:0000313" key="1">
    <source>
        <dbReference type="EMBL" id="CNH65567.1"/>
    </source>
</evidence>
<reference evidence="1 2" key="1">
    <citation type="submission" date="2015-03" db="EMBL/GenBank/DDBJ databases">
        <authorList>
            <consortium name="Pathogen Informatics"/>
            <person name="Murphy D."/>
        </authorList>
    </citation>
    <scope>NUCLEOTIDE SEQUENCE [LARGE SCALE GENOMIC DNA]</scope>
    <source>
        <strain evidence="1 2">FE82747</strain>
    </source>
</reference>
<sequence>MANKVDLRREKQQKTEKLAVKIFEIKTKITLSAARSFQPVALLNQK</sequence>
<dbReference type="AlphaFoldDB" id="A0AA36LLX4"/>
<organism evidence="1 2">
    <name type="scientific">Yersinia mollaretii</name>
    <dbReference type="NCBI Taxonomy" id="33060"/>
    <lineage>
        <taxon>Bacteria</taxon>
        <taxon>Pseudomonadati</taxon>
        <taxon>Pseudomonadota</taxon>
        <taxon>Gammaproteobacteria</taxon>
        <taxon>Enterobacterales</taxon>
        <taxon>Yersiniaceae</taxon>
        <taxon>Yersinia</taxon>
    </lineage>
</organism>
<proteinExistence type="predicted"/>
<dbReference type="RefSeq" id="WP_155407151.1">
    <property type="nucleotide sequence ID" value="NZ_CABHYS010000007.1"/>
</dbReference>
<dbReference type="EMBL" id="CQBM01000001">
    <property type="protein sequence ID" value="CNH65567.1"/>
    <property type="molecule type" value="Genomic_DNA"/>
</dbReference>
<comment type="caution">
    <text evidence="1">The sequence shown here is derived from an EMBL/GenBank/DDBJ whole genome shotgun (WGS) entry which is preliminary data.</text>
</comment>
<evidence type="ECO:0000313" key="2">
    <source>
        <dbReference type="Proteomes" id="UP000040841"/>
    </source>
</evidence>
<dbReference type="Proteomes" id="UP000040841">
    <property type="component" value="Unassembled WGS sequence"/>
</dbReference>
<gene>
    <name evidence="1" type="ORF">ERS008502_01065</name>
</gene>
<name>A0AA36LLX4_YERMO</name>